<sequence length="431" mass="48123">MKKNLLVLYVHSASRLSHLRKINSLKDKYTVTILYAKVEAKNYIERFAHQAYSVTIENSAENLDTILSTLGPTFQPDGILNVSEPFLPLQQKLCAHFNLPGPSLKAVEVGRNKYNMRAFSRELGIPVPDFVQVTSENIADAARLTFPVIAKPLIGSGSSLVRRYDDYPSLVSDFAQLSDDAVSLFSRDSQFKETFSGEYPFIVEEIIGGEVLFATRLPYRVGEISVESVYFNGEVEVLAIHDKPLPNNGPHFEEVCFSTPTRIPQALQQQAKAYVSAIHRALGAGAYVLHTEFRTLANEIKLIEFGVRMGGSAIYNSLLASTGIDFIEVQIAIAMREEVNIPRKTARPVITCLVFPQKQGRITAIHGENLFVSDPHYVEHQIYDNIGDIAYRAPLATRSTLHVLFQAEDFAVLEETVNRFSALIRIDTVEN</sequence>
<dbReference type="PATRIC" id="fig|69222.5.peg.4096"/>
<keyword evidence="1" id="KW-0436">Ligase</keyword>
<organism evidence="6 7">
    <name type="scientific">Erwinia mallotivora</name>
    <dbReference type="NCBI Taxonomy" id="69222"/>
    <lineage>
        <taxon>Bacteria</taxon>
        <taxon>Pseudomonadati</taxon>
        <taxon>Pseudomonadota</taxon>
        <taxon>Gammaproteobacteria</taxon>
        <taxon>Enterobacterales</taxon>
        <taxon>Erwiniaceae</taxon>
        <taxon>Erwinia</taxon>
    </lineage>
</organism>
<dbReference type="AlphaFoldDB" id="A0A014LWH4"/>
<protein>
    <submittedName>
        <fullName evidence="6">Carboxylase</fullName>
    </submittedName>
</protein>
<dbReference type="SUPFAM" id="SSF56059">
    <property type="entry name" value="Glutathione synthetase ATP-binding domain-like"/>
    <property type="match status" value="1"/>
</dbReference>
<keyword evidence="2 4" id="KW-0547">Nucleotide-binding</keyword>
<dbReference type="EMBL" id="JFHN01000070">
    <property type="protein sequence ID" value="EXU73936.1"/>
    <property type="molecule type" value="Genomic_DNA"/>
</dbReference>
<dbReference type="STRING" id="69222.BG55_20060"/>
<keyword evidence="3 4" id="KW-0067">ATP-binding</keyword>
<dbReference type="OrthoDB" id="24041at2"/>
<evidence type="ECO:0000256" key="3">
    <source>
        <dbReference type="ARBA" id="ARBA00022840"/>
    </source>
</evidence>
<evidence type="ECO:0000256" key="4">
    <source>
        <dbReference type="PROSITE-ProRule" id="PRU00409"/>
    </source>
</evidence>
<evidence type="ECO:0000256" key="1">
    <source>
        <dbReference type="ARBA" id="ARBA00022598"/>
    </source>
</evidence>
<dbReference type="Gene3D" id="3.30.470.20">
    <property type="entry name" value="ATP-grasp fold, B domain"/>
    <property type="match status" value="1"/>
</dbReference>
<dbReference type="Proteomes" id="UP000019918">
    <property type="component" value="Unassembled WGS sequence"/>
</dbReference>
<dbReference type="PANTHER" id="PTHR43585">
    <property type="entry name" value="FUMIPYRROLE BIOSYNTHESIS PROTEIN C"/>
    <property type="match status" value="1"/>
</dbReference>
<evidence type="ECO:0000313" key="7">
    <source>
        <dbReference type="Proteomes" id="UP000019918"/>
    </source>
</evidence>
<dbReference type="PROSITE" id="PS50975">
    <property type="entry name" value="ATP_GRASP"/>
    <property type="match status" value="1"/>
</dbReference>
<dbReference type="GO" id="GO:0046872">
    <property type="term" value="F:metal ion binding"/>
    <property type="evidence" value="ECO:0007669"/>
    <property type="project" value="InterPro"/>
</dbReference>
<name>A0A014LWH4_9GAMM</name>
<comment type="caution">
    <text evidence="6">The sequence shown here is derived from an EMBL/GenBank/DDBJ whole genome shotgun (WGS) entry which is preliminary data.</text>
</comment>
<feature type="domain" description="ATP-grasp" evidence="5">
    <location>
        <begin position="117"/>
        <end position="335"/>
    </location>
</feature>
<reference evidence="6 7" key="1">
    <citation type="submission" date="2014-02" db="EMBL/GenBank/DDBJ databases">
        <title>Draft genome of Erwinia mallotivora strain BT-MARDI, a papaya dieback pathogen.</title>
        <authorList>
            <person name="Redzuan R."/>
            <person name="Abu Bakar N."/>
            <person name="Badrun R."/>
            <person name="Mohd Raih M.F."/>
            <person name="Rozano L."/>
            <person name="Mat Amin N."/>
        </authorList>
    </citation>
    <scope>NUCLEOTIDE SEQUENCE [LARGE SCALE GENOMIC DNA]</scope>
    <source>
        <strain evidence="6 7">BT-MARDI</strain>
    </source>
</reference>
<evidence type="ECO:0000259" key="5">
    <source>
        <dbReference type="PROSITE" id="PS50975"/>
    </source>
</evidence>
<dbReference type="GO" id="GO:0016874">
    <property type="term" value="F:ligase activity"/>
    <property type="evidence" value="ECO:0007669"/>
    <property type="project" value="UniProtKB-KW"/>
</dbReference>
<dbReference type="GO" id="GO:0005524">
    <property type="term" value="F:ATP binding"/>
    <property type="evidence" value="ECO:0007669"/>
    <property type="project" value="UniProtKB-UniRule"/>
</dbReference>
<keyword evidence="7" id="KW-1185">Reference proteome</keyword>
<accession>A0A014LWH4</accession>
<dbReference type="InterPro" id="IPR011761">
    <property type="entry name" value="ATP-grasp"/>
</dbReference>
<proteinExistence type="predicted"/>
<gene>
    <name evidence="6" type="ORF">BG55_20060</name>
</gene>
<evidence type="ECO:0000256" key="2">
    <source>
        <dbReference type="ARBA" id="ARBA00022741"/>
    </source>
</evidence>
<dbReference type="RefSeq" id="WP_052018958.1">
    <property type="nucleotide sequence ID" value="NZ_JFHN01000070.1"/>
</dbReference>
<dbReference type="InterPro" id="IPR052032">
    <property type="entry name" value="ATP-dep_AA_Ligase"/>
</dbReference>
<evidence type="ECO:0000313" key="6">
    <source>
        <dbReference type="EMBL" id="EXU73936.1"/>
    </source>
</evidence>
<dbReference type="Pfam" id="PF13535">
    <property type="entry name" value="ATP-grasp_4"/>
    <property type="match status" value="1"/>
</dbReference>
<dbReference type="PANTHER" id="PTHR43585:SF2">
    <property type="entry name" value="ATP-GRASP ENZYME FSQD"/>
    <property type="match status" value="1"/>
</dbReference>